<accession>A0A915HTV4</accession>
<protein>
    <submittedName>
        <fullName evidence="2">Uncharacterized protein</fullName>
    </submittedName>
</protein>
<proteinExistence type="predicted"/>
<reference evidence="2" key="1">
    <citation type="submission" date="2022-11" db="UniProtKB">
        <authorList>
            <consortium name="WormBaseParasite"/>
        </authorList>
    </citation>
    <scope>IDENTIFICATION</scope>
</reference>
<dbReference type="InterPro" id="IPR032675">
    <property type="entry name" value="LRR_dom_sf"/>
</dbReference>
<keyword evidence="1" id="KW-1185">Reference proteome</keyword>
<dbReference type="AlphaFoldDB" id="A0A915HTV4"/>
<evidence type="ECO:0000313" key="1">
    <source>
        <dbReference type="Proteomes" id="UP000887565"/>
    </source>
</evidence>
<dbReference type="Gene3D" id="3.80.10.10">
    <property type="entry name" value="Ribonuclease Inhibitor"/>
    <property type="match status" value="1"/>
</dbReference>
<dbReference type="WBParaSite" id="nRc.2.0.1.t05194-RA">
    <property type="protein sequence ID" value="nRc.2.0.1.t05194-RA"/>
    <property type="gene ID" value="nRc.2.0.1.g05194"/>
</dbReference>
<name>A0A915HTV4_ROMCU</name>
<evidence type="ECO:0000313" key="2">
    <source>
        <dbReference type="WBParaSite" id="nRc.2.0.1.t05194-RA"/>
    </source>
</evidence>
<sequence>MRLPKLKSLSLYIDQFNTHLDEDFDLPYHRIINDLYFVSLQNILIDCGNLDSHAKFVAFLLTRSPLLKEFSLSAVADNLPFYRILFDKFPLYDRIEIFTIPYELTYEVQSFIYNELSKMMNLKYFCLNSRFFRFEDVQKVSELRKLKFLHWSARNAAALKIIRSSCLFNGIYLYDIQKGSPASIELILHQCPNLRYFSVDVLNGEQMRKLPLKAPNLQYLQLRNNIVGNSSTDIVSIIAYLVENLPNLRQLSVHHKLYNLLLQHKPMKRLCRRKRLSVITDRFWRSQDDLIIEWIHRSCQEDPPT</sequence>
<organism evidence="1 2">
    <name type="scientific">Romanomermis culicivorax</name>
    <name type="common">Nematode worm</name>
    <dbReference type="NCBI Taxonomy" id="13658"/>
    <lineage>
        <taxon>Eukaryota</taxon>
        <taxon>Metazoa</taxon>
        <taxon>Ecdysozoa</taxon>
        <taxon>Nematoda</taxon>
        <taxon>Enoplea</taxon>
        <taxon>Dorylaimia</taxon>
        <taxon>Mermithida</taxon>
        <taxon>Mermithoidea</taxon>
        <taxon>Mermithidae</taxon>
        <taxon>Romanomermis</taxon>
    </lineage>
</organism>
<dbReference type="Proteomes" id="UP000887565">
    <property type="component" value="Unplaced"/>
</dbReference>
<dbReference type="SUPFAM" id="SSF52047">
    <property type="entry name" value="RNI-like"/>
    <property type="match status" value="1"/>
</dbReference>